<accession>A0AAW0GNA9</accession>
<comment type="similarity">
    <text evidence="1">Belongs to the universal ribosomal protein uL10 family.</text>
</comment>
<evidence type="ECO:0000313" key="4">
    <source>
        <dbReference type="Proteomes" id="UP001385951"/>
    </source>
</evidence>
<dbReference type="SUPFAM" id="SSF160369">
    <property type="entry name" value="Ribosomal protein L10-like"/>
    <property type="match status" value="1"/>
</dbReference>
<feature type="region of interest" description="Disordered" evidence="2">
    <location>
        <begin position="90"/>
        <end position="109"/>
    </location>
</feature>
<protein>
    <submittedName>
        <fullName evidence="3">Uncharacterized protein</fullName>
    </submittedName>
</protein>
<organism evidence="3 4">
    <name type="scientific">Cerrena zonata</name>
    <dbReference type="NCBI Taxonomy" id="2478898"/>
    <lineage>
        <taxon>Eukaryota</taxon>
        <taxon>Fungi</taxon>
        <taxon>Dikarya</taxon>
        <taxon>Basidiomycota</taxon>
        <taxon>Agaricomycotina</taxon>
        <taxon>Agaricomycetes</taxon>
        <taxon>Polyporales</taxon>
        <taxon>Cerrenaceae</taxon>
        <taxon>Cerrena</taxon>
    </lineage>
</organism>
<dbReference type="InterPro" id="IPR047865">
    <property type="entry name" value="Ribosomal_uL10_bac_type"/>
</dbReference>
<dbReference type="PANTHER" id="PTHR11560">
    <property type="entry name" value="39S RIBOSOMAL PROTEIN L10, MITOCHONDRIAL"/>
    <property type="match status" value="1"/>
</dbReference>
<reference evidence="3 4" key="1">
    <citation type="submission" date="2022-09" db="EMBL/GenBank/DDBJ databases">
        <authorList>
            <person name="Palmer J.M."/>
        </authorList>
    </citation>
    <scope>NUCLEOTIDE SEQUENCE [LARGE SCALE GENOMIC DNA]</scope>
    <source>
        <strain evidence="3 4">DSM 7382</strain>
    </source>
</reference>
<proteinExistence type="inferred from homology"/>
<dbReference type="Gene3D" id="3.30.70.1730">
    <property type="match status" value="1"/>
</dbReference>
<dbReference type="AlphaFoldDB" id="A0AAW0GNA9"/>
<name>A0AAW0GNA9_9APHY</name>
<evidence type="ECO:0000313" key="3">
    <source>
        <dbReference type="EMBL" id="KAK7695113.1"/>
    </source>
</evidence>
<dbReference type="InterPro" id="IPR043141">
    <property type="entry name" value="Ribosomal_uL10-like_sf"/>
</dbReference>
<dbReference type="Gene3D" id="6.10.250.290">
    <property type="match status" value="1"/>
</dbReference>
<keyword evidence="4" id="KW-1185">Reference proteome</keyword>
<evidence type="ECO:0000256" key="1">
    <source>
        <dbReference type="ARBA" id="ARBA00008889"/>
    </source>
</evidence>
<sequence>MLARAGRIPRTTPVQVWSRTYMSVDPPVVYSRIKGPRKFNEKKTFLYNQYSRLFQQSGESPIIFFQHSEFSIPRLITLRREIAAAASKHVVTPPSLASPTPAPASAEPPQPKLPKFMFVNSAIFGVVLREQAPKDSTIAKEIADMVEGGICILTLPDLNPPQLNAVLKVMSRLIPPRKPKTPEEIETARKELEKTFVPGRGVRRFNPDPVPDLKVLGALIEGRVFKATGVQDVAKLPNLDTLRAQVVGLLSAPATQLAGVLSQASGGKLARTLEGLKKSLEEAQAGESSPSP</sequence>
<comment type="caution">
    <text evidence="3">The sequence shown here is derived from an EMBL/GenBank/DDBJ whole genome shotgun (WGS) entry which is preliminary data.</text>
</comment>
<dbReference type="Proteomes" id="UP001385951">
    <property type="component" value="Unassembled WGS sequence"/>
</dbReference>
<dbReference type="EMBL" id="JASBNA010000002">
    <property type="protein sequence ID" value="KAK7695113.1"/>
    <property type="molecule type" value="Genomic_DNA"/>
</dbReference>
<gene>
    <name evidence="3" type="ORF">QCA50_002303</name>
</gene>
<evidence type="ECO:0000256" key="2">
    <source>
        <dbReference type="SAM" id="MobiDB-lite"/>
    </source>
</evidence>
<feature type="compositionally biased region" description="Pro residues" evidence="2">
    <location>
        <begin position="100"/>
        <end position="109"/>
    </location>
</feature>